<evidence type="ECO:0000313" key="1">
    <source>
        <dbReference type="EMBL" id="SVE19987.1"/>
    </source>
</evidence>
<gene>
    <name evidence="1" type="ORF">METZ01_LOCUS472841</name>
</gene>
<organism evidence="1">
    <name type="scientific">marine metagenome</name>
    <dbReference type="NCBI Taxonomy" id="408172"/>
    <lineage>
        <taxon>unclassified sequences</taxon>
        <taxon>metagenomes</taxon>
        <taxon>ecological metagenomes</taxon>
    </lineage>
</organism>
<feature type="non-terminal residue" evidence="1">
    <location>
        <position position="245"/>
    </location>
</feature>
<proteinExistence type="predicted"/>
<feature type="non-terminal residue" evidence="1">
    <location>
        <position position="1"/>
    </location>
</feature>
<accession>A0A383BIM1</accession>
<dbReference type="EMBL" id="UINC01200896">
    <property type="protein sequence ID" value="SVE19987.1"/>
    <property type="molecule type" value="Genomic_DNA"/>
</dbReference>
<reference evidence="1" key="1">
    <citation type="submission" date="2018-05" db="EMBL/GenBank/DDBJ databases">
        <authorList>
            <person name="Lanie J.A."/>
            <person name="Ng W.-L."/>
            <person name="Kazmierczak K.M."/>
            <person name="Andrzejewski T.M."/>
            <person name="Davidsen T.M."/>
            <person name="Wayne K.J."/>
            <person name="Tettelin H."/>
            <person name="Glass J.I."/>
            <person name="Rusch D."/>
            <person name="Podicherti R."/>
            <person name="Tsui H.-C.T."/>
            <person name="Winkler M.E."/>
        </authorList>
    </citation>
    <scope>NUCLEOTIDE SEQUENCE</scope>
</reference>
<protein>
    <submittedName>
        <fullName evidence="1">Uncharacterized protein</fullName>
    </submittedName>
</protein>
<name>A0A383BIM1_9ZZZZ</name>
<dbReference type="AlphaFoldDB" id="A0A383BIM1"/>
<sequence length="245" mass="25941">LSDIDESGLQDGNLLKWDSVLTKFVPTDGTLIENIVVAGQSNLTIPTSGDLEMVSGAGIQLTTDPSTGKLTIASTTQANLSVDTFIGDGSTKEFTLTRVPPSPTDLLVFVDSLYQAPSTYTIVGTSPAKLVFPENIPDTFDVTATFLNMDTVQTIVQDGSITPAKLSSSTYYIDTFYGDGNTEVFTLSQIASTPNQLLVIIDGLIQEPGADNAYSVTGTQITFTSPPAYNALVKVRFLGATFSTA</sequence>